<organism evidence="2 3">
    <name type="scientific">Diatraea saccharalis</name>
    <name type="common">sugarcane borer</name>
    <dbReference type="NCBI Taxonomy" id="40085"/>
    <lineage>
        <taxon>Eukaryota</taxon>
        <taxon>Metazoa</taxon>
        <taxon>Ecdysozoa</taxon>
        <taxon>Arthropoda</taxon>
        <taxon>Hexapoda</taxon>
        <taxon>Insecta</taxon>
        <taxon>Pterygota</taxon>
        <taxon>Neoptera</taxon>
        <taxon>Endopterygota</taxon>
        <taxon>Lepidoptera</taxon>
        <taxon>Glossata</taxon>
        <taxon>Ditrysia</taxon>
        <taxon>Pyraloidea</taxon>
        <taxon>Crambidae</taxon>
        <taxon>Crambinae</taxon>
        <taxon>Diatraea</taxon>
    </lineage>
</organism>
<protein>
    <recommendedName>
        <fullName evidence="1">Fibronectin type-III domain-containing protein</fullName>
    </recommendedName>
</protein>
<dbReference type="Proteomes" id="UP001153714">
    <property type="component" value="Chromosome 12"/>
</dbReference>
<dbReference type="EMBL" id="OU893343">
    <property type="protein sequence ID" value="CAG9784162.1"/>
    <property type="molecule type" value="Genomic_DNA"/>
</dbReference>
<proteinExistence type="predicted"/>
<keyword evidence="3" id="KW-1185">Reference proteome</keyword>
<dbReference type="AlphaFoldDB" id="A0A9N9QVF9"/>
<dbReference type="Gene3D" id="2.60.40.10">
    <property type="entry name" value="Immunoglobulins"/>
    <property type="match status" value="1"/>
</dbReference>
<dbReference type="CDD" id="cd00063">
    <property type="entry name" value="FN3"/>
    <property type="match status" value="1"/>
</dbReference>
<dbReference type="InterPro" id="IPR036116">
    <property type="entry name" value="FN3_sf"/>
</dbReference>
<dbReference type="OrthoDB" id="6431884at2759"/>
<dbReference type="PROSITE" id="PS50853">
    <property type="entry name" value="FN3"/>
    <property type="match status" value="1"/>
</dbReference>
<evidence type="ECO:0000313" key="2">
    <source>
        <dbReference type="EMBL" id="CAG9784162.1"/>
    </source>
</evidence>
<feature type="domain" description="Fibronectin type-III" evidence="1">
    <location>
        <begin position="68"/>
        <end position="160"/>
    </location>
</feature>
<dbReference type="PANTHER" id="PTHR23278">
    <property type="entry name" value="SIDESTEP PROTEIN"/>
    <property type="match status" value="1"/>
</dbReference>
<dbReference type="InterPro" id="IPR003961">
    <property type="entry name" value="FN3_dom"/>
</dbReference>
<evidence type="ECO:0000313" key="3">
    <source>
        <dbReference type="Proteomes" id="UP001153714"/>
    </source>
</evidence>
<gene>
    <name evidence="2" type="ORF">DIATSA_LOCUS2273</name>
</gene>
<dbReference type="InterPro" id="IPR013783">
    <property type="entry name" value="Ig-like_fold"/>
</dbReference>
<dbReference type="PANTHER" id="PTHR23278:SF31">
    <property type="entry name" value="SIDESTEP II, ISOFORM A"/>
    <property type="match status" value="1"/>
</dbReference>
<dbReference type="SUPFAM" id="SSF49265">
    <property type="entry name" value="Fibronectin type III"/>
    <property type="match status" value="1"/>
</dbReference>
<name>A0A9N9QVF9_9NEOP</name>
<sequence>MLNFFINFMGQARPHDNVVNVSIQVALAKYTPVADLDYGTLSCSASNEVGTQLAPCVFQMVAAGKPHPPRNCTLWNQTVDSVEVSCVAGFDGGLPQRFLLEVYSADGVAPRVNLSSDEPSWTVRGLEWDVRFRLVAVAVNAKGRSSPARLDDLLFSDPEKRTGVHGRQSLTIR</sequence>
<reference evidence="2" key="2">
    <citation type="submission" date="2022-10" db="EMBL/GenBank/DDBJ databases">
        <authorList>
            <consortium name="ENA_rothamsted_submissions"/>
            <consortium name="culmorum"/>
            <person name="King R."/>
        </authorList>
    </citation>
    <scope>NUCLEOTIDE SEQUENCE</scope>
</reference>
<accession>A0A9N9QVF9</accession>
<reference evidence="2" key="1">
    <citation type="submission" date="2021-12" db="EMBL/GenBank/DDBJ databases">
        <authorList>
            <person name="King R."/>
        </authorList>
    </citation>
    <scope>NUCLEOTIDE SEQUENCE</scope>
</reference>
<evidence type="ECO:0000259" key="1">
    <source>
        <dbReference type="PROSITE" id="PS50853"/>
    </source>
</evidence>